<keyword evidence="4" id="KW-1185">Reference proteome</keyword>
<comment type="similarity">
    <text evidence="1">Belongs to the Omp25/RopB family.</text>
</comment>
<evidence type="ECO:0000313" key="4">
    <source>
        <dbReference type="Proteomes" id="UP000410984"/>
    </source>
</evidence>
<protein>
    <recommendedName>
        <fullName evidence="5">Outer membrane protein beta-barrel domain-containing protein</fullName>
    </recommendedName>
</protein>
<dbReference type="RefSeq" id="WP_142581744.1">
    <property type="nucleotide sequence ID" value="NZ_CABFPH010000005.1"/>
</dbReference>
<feature type="chain" id="PRO_5021329259" description="Outer membrane protein beta-barrel domain-containing protein" evidence="2">
    <location>
        <begin position="22"/>
        <end position="302"/>
    </location>
</feature>
<dbReference type="PANTHER" id="PTHR34001:SF3">
    <property type="entry name" value="BLL7405 PROTEIN"/>
    <property type="match status" value="1"/>
</dbReference>
<evidence type="ECO:0000256" key="1">
    <source>
        <dbReference type="ARBA" id="ARBA00038306"/>
    </source>
</evidence>
<accession>A0A509E9H6</accession>
<proteinExistence type="inferred from homology"/>
<evidence type="ECO:0000256" key="2">
    <source>
        <dbReference type="SAM" id="SignalP"/>
    </source>
</evidence>
<dbReference type="OrthoDB" id="8455142at2"/>
<dbReference type="AlphaFoldDB" id="A0A509E9H6"/>
<gene>
    <name evidence="3" type="ORF">MET9862_00722</name>
</gene>
<evidence type="ECO:0000313" key="3">
    <source>
        <dbReference type="EMBL" id="VUD70159.1"/>
    </source>
</evidence>
<dbReference type="InterPro" id="IPR051692">
    <property type="entry name" value="OMP-like"/>
</dbReference>
<dbReference type="EMBL" id="CABFPH010000005">
    <property type="protein sequence ID" value="VUD70159.1"/>
    <property type="molecule type" value="Genomic_DNA"/>
</dbReference>
<keyword evidence="2" id="KW-0732">Signal</keyword>
<evidence type="ECO:0008006" key="5">
    <source>
        <dbReference type="Google" id="ProtNLM"/>
    </source>
</evidence>
<dbReference type="InterPro" id="IPR011250">
    <property type="entry name" value="OMP/PagP_B-barrel"/>
</dbReference>
<name>A0A509E9H6_9HYPH</name>
<feature type="signal peptide" evidence="2">
    <location>
        <begin position="1"/>
        <end position="21"/>
    </location>
</feature>
<dbReference type="SUPFAM" id="SSF56925">
    <property type="entry name" value="OMPA-like"/>
    <property type="match status" value="1"/>
</dbReference>
<reference evidence="3 4" key="1">
    <citation type="submission" date="2019-06" db="EMBL/GenBank/DDBJ databases">
        <authorList>
            <person name="Rodrigo-Torres L."/>
            <person name="Arahal R. D."/>
            <person name="Lucena T."/>
        </authorList>
    </citation>
    <scope>NUCLEOTIDE SEQUENCE [LARGE SCALE GENOMIC DNA]</scope>
    <source>
        <strain evidence="3 4">SB0023/3</strain>
    </source>
</reference>
<dbReference type="Proteomes" id="UP000410984">
    <property type="component" value="Unassembled WGS sequence"/>
</dbReference>
<sequence length="302" mass="32027">MIKKFLLASAASALVAGAASAADLPRRAEPPPVFTPVPVFTWTGFYAGTHTSYGITDNGAIITRGNNGPGAGPLIGPTNTNTVANVASGRRIGVFSTETDKIGKIGGGFGYNYQFTPGSGFVVGVEASWTWTDLTRGRSYVSPLNDVSTYRQSVDWLGLVTGRVGYAFDRVLVYGMGGFAYGNVFYDANFRGNGAGFPVAYAGRYSDLETGFAYGGGIEYAVPTDSFLNFLSVGRYLGIKSEAITLKAEYVRYDLGSRNVLVNSINPATGATFTAATGSYTSRFNTEGHLIRAGFNYKFGGF</sequence>
<organism evidence="3 4">
    <name type="scientific">Methylobacterium symbioticum</name>
    <dbReference type="NCBI Taxonomy" id="2584084"/>
    <lineage>
        <taxon>Bacteria</taxon>
        <taxon>Pseudomonadati</taxon>
        <taxon>Pseudomonadota</taxon>
        <taxon>Alphaproteobacteria</taxon>
        <taxon>Hyphomicrobiales</taxon>
        <taxon>Methylobacteriaceae</taxon>
        <taxon>Methylobacterium</taxon>
    </lineage>
</organism>
<dbReference type="PANTHER" id="PTHR34001">
    <property type="entry name" value="BLL7405 PROTEIN"/>
    <property type="match status" value="1"/>
</dbReference>